<dbReference type="EMBL" id="AFYH01071821">
    <property type="status" value="NOT_ANNOTATED_CDS"/>
    <property type="molecule type" value="Genomic_DNA"/>
</dbReference>
<dbReference type="Ensembl" id="ENSLACT00000016575.1">
    <property type="protein sequence ID" value="ENSLACP00000016461.1"/>
    <property type="gene ID" value="ENSLACG00000014504.1"/>
</dbReference>
<dbReference type="InParanoid" id="H3B3J0"/>
<evidence type="ECO:0000259" key="3">
    <source>
        <dbReference type="PROSITE" id="PS51747"/>
    </source>
</evidence>
<feature type="region of interest" description="Disordered" evidence="2">
    <location>
        <begin position="339"/>
        <end position="360"/>
    </location>
</feature>
<proteinExistence type="predicted"/>
<dbReference type="Proteomes" id="UP000008672">
    <property type="component" value="Unassembled WGS sequence"/>
</dbReference>
<dbReference type="PROSITE" id="PS51747">
    <property type="entry name" value="CYT_DCMP_DEAMINASES_2"/>
    <property type="match status" value="1"/>
</dbReference>
<sequence>MATVYQEYLAPQGTLVKPYYWLAFTQGCCKCPYHIRTSEESRVPYAEFYEAFGFPYGPTMPRNKHLLFYELRNISGTLIQKGQATNCTLYNLHPESTLFDLDGYLDSIMDIYDNISYITLYSNYSPCNESNHYCIGKMYDFLISYPSTRLDIYFSQLYHTDEIFPESGWNREALRSLAGLWPRVTISPISGGTWLSVLRKFVNGVPQATLYNPVLPTRAFADKHNAYLIAAITGINPSFVDVAPQAVNLNPMLQAKEQTRNPFPQPSFLVMNATMPSPVHFIPFSTMYMPMWGQHPIPTQNMKPKNIVRHLNMPQDYGKETPRLQLPPNARPVQVIEITERPVKKRDKDIDSQNRKISKS</sequence>
<feature type="compositionally biased region" description="Basic and acidic residues" evidence="2">
    <location>
        <begin position="339"/>
        <end position="354"/>
    </location>
</feature>
<evidence type="ECO:0000256" key="1">
    <source>
        <dbReference type="ARBA" id="ARBA00001947"/>
    </source>
</evidence>
<reference evidence="5" key="1">
    <citation type="submission" date="2011-08" db="EMBL/GenBank/DDBJ databases">
        <title>The draft genome of Latimeria chalumnae.</title>
        <authorList>
            <person name="Di Palma F."/>
            <person name="Alfoldi J."/>
            <person name="Johnson J."/>
            <person name="Berlin A."/>
            <person name="Gnerre S."/>
            <person name="Jaffe D."/>
            <person name="MacCallum I."/>
            <person name="Young S."/>
            <person name="Walker B.J."/>
            <person name="Lander E."/>
            <person name="Lindblad-Toh K."/>
        </authorList>
    </citation>
    <scope>NUCLEOTIDE SEQUENCE [LARGE SCALE GENOMIC DNA]</scope>
    <source>
        <strain evidence="5">Wild caught</strain>
    </source>
</reference>
<reference evidence="4" key="3">
    <citation type="submission" date="2025-09" db="UniProtKB">
        <authorList>
            <consortium name="Ensembl"/>
        </authorList>
    </citation>
    <scope>IDENTIFICATION</scope>
</reference>
<dbReference type="AlphaFoldDB" id="H3B3J0"/>
<dbReference type="FunCoup" id="H3B3J0">
    <property type="interactions" value="2"/>
</dbReference>
<evidence type="ECO:0000256" key="2">
    <source>
        <dbReference type="SAM" id="MobiDB-lite"/>
    </source>
</evidence>
<keyword evidence="5" id="KW-1185">Reference proteome</keyword>
<dbReference type="HOGENOM" id="CLU_832944_0_0_1"/>
<dbReference type="InterPro" id="IPR002125">
    <property type="entry name" value="CMP_dCMP_dom"/>
</dbReference>
<protein>
    <submittedName>
        <fullName evidence="4">Apolipoprotein B mRNA editing enzyme catalytic polypeptide like 4</fullName>
    </submittedName>
</protein>
<evidence type="ECO:0000313" key="4">
    <source>
        <dbReference type="Ensembl" id="ENSLACP00000016461.1"/>
    </source>
</evidence>
<dbReference type="GeneTree" id="ENSGT00390000014243"/>
<dbReference type="PANTHER" id="PTHR35672:SF1">
    <property type="entry name" value="C-U-EDITING ENZYME APOBEC-4-RELATED"/>
    <property type="match status" value="1"/>
</dbReference>
<dbReference type="InterPro" id="IPR038953">
    <property type="entry name" value="APOBEC4"/>
</dbReference>
<dbReference type="OMA" id="PASAWNR"/>
<comment type="cofactor">
    <cofactor evidence="1">
        <name>Zn(2+)</name>
        <dbReference type="ChEBI" id="CHEBI:29105"/>
    </cofactor>
</comment>
<dbReference type="Pfam" id="PF18778">
    <property type="entry name" value="NAD1"/>
    <property type="match status" value="1"/>
</dbReference>
<accession>H3B3J0</accession>
<feature type="domain" description="CMP/dCMP-type deaminase" evidence="3">
    <location>
        <begin position="61"/>
        <end position="177"/>
    </location>
</feature>
<organism evidence="4 5">
    <name type="scientific">Latimeria chalumnae</name>
    <name type="common">Coelacanth</name>
    <dbReference type="NCBI Taxonomy" id="7897"/>
    <lineage>
        <taxon>Eukaryota</taxon>
        <taxon>Metazoa</taxon>
        <taxon>Chordata</taxon>
        <taxon>Craniata</taxon>
        <taxon>Vertebrata</taxon>
        <taxon>Euteleostomi</taxon>
        <taxon>Coelacanthiformes</taxon>
        <taxon>Coelacanthidae</taxon>
        <taxon>Latimeria</taxon>
    </lineage>
</organism>
<gene>
    <name evidence="4" type="primary">APOBEC4</name>
</gene>
<name>H3B3J0_LATCH</name>
<evidence type="ECO:0000313" key="5">
    <source>
        <dbReference type="Proteomes" id="UP000008672"/>
    </source>
</evidence>
<dbReference type="Gene3D" id="3.40.140.10">
    <property type="entry name" value="Cytidine Deaminase, domain 2"/>
    <property type="match status" value="1"/>
</dbReference>
<dbReference type="PANTHER" id="PTHR35672">
    <property type="entry name" value="C-U-EDITING ENZYME APOBEC-4-RELATED"/>
    <property type="match status" value="1"/>
</dbReference>
<dbReference type="STRING" id="7897.ENSLACP00000016461"/>
<reference evidence="4" key="2">
    <citation type="submission" date="2025-08" db="UniProtKB">
        <authorList>
            <consortium name="Ensembl"/>
        </authorList>
    </citation>
    <scope>IDENTIFICATION</scope>
</reference>
<dbReference type="eggNOG" id="ENOG502QQXT">
    <property type="taxonomic scope" value="Eukaryota"/>
</dbReference>